<comment type="catalytic activity">
    <reaction evidence="5">
        <text>O-phospho-L-tyrosyl-[protein] + H2O = L-tyrosyl-[protein] + phosphate</text>
        <dbReference type="Rhea" id="RHEA:10684"/>
        <dbReference type="Rhea" id="RHEA-COMP:10136"/>
        <dbReference type="Rhea" id="RHEA-COMP:20101"/>
        <dbReference type="ChEBI" id="CHEBI:15377"/>
        <dbReference type="ChEBI" id="CHEBI:43474"/>
        <dbReference type="ChEBI" id="CHEBI:46858"/>
        <dbReference type="ChEBI" id="CHEBI:61978"/>
        <dbReference type="EC" id="3.1.3.48"/>
    </reaction>
</comment>
<comment type="similarity">
    <text evidence="1">Belongs to the low molecular weight phosphotyrosine protein phosphatase family.</text>
</comment>
<evidence type="ECO:0000256" key="6">
    <source>
        <dbReference type="PIRSR" id="PIRSR617867-1"/>
    </source>
</evidence>
<dbReference type="CDD" id="cd16343">
    <property type="entry name" value="LMWPTP"/>
    <property type="match status" value="1"/>
</dbReference>
<dbReference type="InterPro" id="IPR023485">
    <property type="entry name" value="Ptyr_pPase"/>
</dbReference>
<dbReference type="GO" id="GO:0004725">
    <property type="term" value="F:protein tyrosine phosphatase activity"/>
    <property type="evidence" value="ECO:0007669"/>
    <property type="project" value="UniProtKB-EC"/>
</dbReference>
<protein>
    <recommendedName>
        <fullName evidence="2">protein-tyrosine-phosphatase</fullName>
        <ecNumber evidence="2">3.1.3.48</ecNumber>
    </recommendedName>
</protein>
<dbReference type="Gene3D" id="3.40.50.2300">
    <property type="match status" value="1"/>
</dbReference>
<feature type="active site" description="Proton donor" evidence="6">
    <location>
        <position position="117"/>
    </location>
</feature>
<dbReference type="STRING" id="1440762.Y882_12340"/>
<feature type="domain" description="Phosphotyrosine protein phosphatase I" evidence="7">
    <location>
        <begin position="3"/>
        <end position="143"/>
    </location>
</feature>
<reference evidence="8 9" key="1">
    <citation type="journal article" date="2015" name="Antonie Van Leeuwenhoek">
        <title>A phylogenomic and molecular marker based taxonomic framework for the order Xanthomonadales: proposal to transfer the families Algiphilaceae and Solimonadaceae to the order Nevskiales ord. nov. and to create a new family within the order Xanthomonadales, the family Rhodanobacteraceae fam. nov., containing the genus Rhodanobacter and its closest relatives.</title>
        <authorList>
            <person name="Naushad S."/>
            <person name="Adeolu M."/>
            <person name="Wong S."/>
            <person name="Sohail M."/>
            <person name="Schellhorn H.E."/>
            <person name="Gupta R.S."/>
        </authorList>
    </citation>
    <scope>NUCLEOTIDE SEQUENCE [LARGE SCALE GENOMIC DNA]</scope>
    <source>
        <strain evidence="8 9">DSM 16301</strain>
    </source>
</reference>
<evidence type="ECO:0000256" key="2">
    <source>
        <dbReference type="ARBA" id="ARBA00013064"/>
    </source>
</evidence>
<dbReference type="PATRIC" id="fig|1440762.4.peg.2109"/>
<sequence>MFKRILIVCVGNICRSPTAEYLFRHHLSAAGASIESAGLGALVGKPMDAQALQILGEHGVDGSEHRARQISASMLRDADLVLAMEREHVASLMRMAPEASGKVMLLDRWGEGGDIPDPYRQSREAFDHVYQLIDRAVQSWLPYLRT</sequence>
<dbReference type="PANTHER" id="PTHR11717">
    <property type="entry name" value="LOW MOLECULAR WEIGHT PROTEIN TYROSINE PHOSPHATASE"/>
    <property type="match status" value="1"/>
</dbReference>
<dbReference type="InterPro" id="IPR017867">
    <property type="entry name" value="Tyr_phospatase_low_mol_wt"/>
</dbReference>
<gene>
    <name evidence="8" type="ORF">Y882_12340</name>
</gene>
<name>A0A0G9H071_9GAMM</name>
<dbReference type="Proteomes" id="UP000035481">
    <property type="component" value="Unassembled WGS sequence"/>
</dbReference>
<feature type="active site" evidence="6">
    <location>
        <position position="15"/>
    </location>
</feature>
<dbReference type="Pfam" id="PF01451">
    <property type="entry name" value="LMWPc"/>
    <property type="match status" value="1"/>
</dbReference>
<organism evidence="8 9">
    <name type="scientific">Dyella japonica DSM 16301</name>
    <dbReference type="NCBI Taxonomy" id="1440762"/>
    <lineage>
        <taxon>Bacteria</taxon>
        <taxon>Pseudomonadati</taxon>
        <taxon>Pseudomonadota</taxon>
        <taxon>Gammaproteobacteria</taxon>
        <taxon>Lysobacterales</taxon>
        <taxon>Rhodanobacteraceae</taxon>
        <taxon>Dyella</taxon>
    </lineage>
</organism>
<evidence type="ECO:0000256" key="3">
    <source>
        <dbReference type="ARBA" id="ARBA00022801"/>
    </source>
</evidence>
<accession>A0A0G9H071</accession>
<dbReference type="InterPro" id="IPR050438">
    <property type="entry name" value="LMW_PTPase"/>
</dbReference>
<dbReference type="PANTHER" id="PTHR11717:SF31">
    <property type="entry name" value="LOW MOLECULAR WEIGHT PROTEIN-TYROSINE-PHOSPHATASE ETP-RELATED"/>
    <property type="match status" value="1"/>
</dbReference>
<dbReference type="EC" id="3.1.3.48" evidence="2"/>
<evidence type="ECO:0000313" key="9">
    <source>
        <dbReference type="Proteomes" id="UP000035481"/>
    </source>
</evidence>
<keyword evidence="4" id="KW-0904">Protein phosphatase</keyword>
<feature type="active site" description="Nucleophile" evidence="6">
    <location>
        <position position="9"/>
    </location>
</feature>
<evidence type="ECO:0000313" key="8">
    <source>
        <dbReference type="EMBL" id="KLD63195.1"/>
    </source>
</evidence>
<evidence type="ECO:0000259" key="7">
    <source>
        <dbReference type="SMART" id="SM00226"/>
    </source>
</evidence>
<dbReference type="OrthoDB" id="9784339at2"/>
<proteinExistence type="inferred from homology"/>
<dbReference type="SUPFAM" id="SSF52788">
    <property type="entry name" value="Phosphotyrosine protein phosphatases I"/>
    <property type="match status" value="1"/>
</dbReference>
<keyword evidence="3" id="KW-0378">Hydrolase</keyword>
<dbReference type="AlphaFoldDB" id="A0A0G9H071"/>
<dbReference type="EMBL" id="JPLA01000030">
    <property type="protein sequence ID" value="KLD63195.1"/>
    <property type="molecule type" value="Genomic_DNA"/>
</dbReference>
<evidence type="ECO:0000256" key="4">
    <source>
        <dbReference type="ARBA" id="ARBA00022912"/>
    </source>
</evidence>
<dbReference type="InterPro" id="IPR036196">
    <property type="entry name" value="Ptyr_pPase_sf"/>
</dbReference>
<evidence type="ECO:0000256" key="1">
    <source>
        <dbReference type="ARBA" id="ARBA00011063"/>
    </source>
</evidence>
<evidence type="ECO:0000256" key="5">
    <source>
        <dbReference type="ARBA" id="ARBA00051722"/>
    </source>
</evidence>
<comment type="caution">
    <text evidence="8">The sequence shown here is derived from an EMBL/GenBank/DDBJ whole genome shotgun (WGS) entry which is preliminary data.</text>
</comment>
<dbReference type="SMART" id="SM00226">
    <property type="entry name" value="LMWPc"/>
    <property type="match status" value="1"/>
</dbReference>
<dbReference type="PRINTS" id="PR00719">
    <property type="entry name" value="LMWPTPASE"/>
</dbReference>
<dbReference type="RefSeq" id="WP_046972280.1">
    <property type="nucleotide sequence ID" value="NZ_JPLA01000030.1"/>
</dbReference>